<dbReference type="AlphaFoldDB" id="A0A117RYA5"/>
<evidence type="ECO:0000313" key="3">
    <source>
        <dbReference type="Proteomes" id="UP000053260"/>
    </source>
</evidence>
<feature type="region of interest" description="Disordered" evidence="1">
    <location>
        <begin position="213"/>
        <end position="255"/>
    </location>
</feature>
<proteinExistence type="predicted"/>
<gene>
    <name evidence="2" type="ORF">AQJ91_35965</name>
</gene>
<feature type="compositionally biased region" description="Polar residues" evidence="1">
    <location>
        <begin position="228"/>
        <end position="239"/>
    </location>
</feature>
<reference evidence="2 3" key="1">
    <citation type="submission" date="2015-10" db="EMBL/GenBank/DDBJ databases">
        <title>Draft genome sequence of Streptomyces sp. RV15, isolated from a marine sponge.</title>
        <authorList>
            <person name="Ruckert C."/>
            <person name="Abdelmohsen U.R."/>
            <person name="Winkler A."/>
            <person name="Hentschel U."/>
            <person name="Kalinowski J."/>
            <person name="Kampfer P."/>
            <person name="Glaeser S."/>
        </authorList>
    </citation>
    <scope>NUCLEOTIDE SEQUENCE [LARGE SCALE GENOMIC DNA]</scope>
    <source>
        <strain evidence="2 3">RV15</strain>
    </source>
</reference>
<evidence type="ECO:0000256" key="1">
    <source>
        <dbReference type="SAM" id="MobiDB-lite"/>
    </source>
</evidence>
<dbReference type="EMBL" id="LMXB01000090">
    <property type="protein sequence ID" value="KUO16402.1"/>
    <property type="molecule type" value="Genomic_DNA"/>
</dbReference>
<dbReference type="Proteomes" id="UP000053260">
    <property type="component" value="Unassembled WGS sequence"/>
</dbReference>
<keyword evidence="3" id="KW-1185">Reference proteome</keyword>
<protein>
    <submittedName>
        <fullName evidence="2">Uncharacterized protein</fullName>
    </submittedName>
</protein>
<comment type="caution">
    <text evidence="2">The sequence shown here is derived from an EMBL/GenBank/DDBJ whole genome shotgun (WGS) entry which is preliminary data.</text>
</comment>
<accession>A0A117RYA5</accession>
<organism evidence="2 3">
    <name type="scientific">Streptomyces dysideae</name>
    <dbReference type="NCBI Taxonomy" id="909626"/>
    <lineage>
        <taxon>Bacteria</taxon>
        <taxon>Bacillati</taxon>
        <taxon>Actinomycetota</taxon>
        <taxon>Actinomycetes</taxon>
        <taxon>Kitasatosporales</taxon>
        <taxon>Streptomycetaceae</taxon>
        <taxon>Streptomyces</taxon>
    </lineage>
</organism>
<evidence type="ECO:0000313" key="2">
    <source>
        <dbReference type="EMBL" id="KUO16402.1"/>
    </source>
</evidence>
<name>A0A117RYA5_9ACTN</name>
<sequence>MSGGGLKFGAAGQDCLEFLLIVVAHAVGVPGDPSGHLAHPGRARWGRGVGRCAAEAAEVVADDGVGAGEAAFAEFGVELGPAGVSFVPASVEIGLVGVQGAGDVLPAAGGEFLPGSSPGIAPDGVGGQVKAAGHGPDTQALAEEFVHGGVLLLDPGGQSACVRDGRAYDVRTRFRVGIRLAQAGAVLADQVFHRFGEVVPDVPEIGDLDRIGAAERAPSAKAPPRSRQMISTPGWSVSQAAKVADSRSGSRSIGA</sequence>